<name>A0A9P0N3Y0_SPOLI</name>
<evidence type="ECO:0000313" key="3">
    <source>
        <dbReference type="Proteomes" id="UP001153321"/>
    </source>
</evidence>
<feature type="compositionally biased region" description="Acidic residues" evidence="1">
    <location>
        <begin position="12"/>
        <end position="35"/>
    </location>
</feature>
<evidence type="ECO:0000256" key="1">
    <source>
        <dbReference type="SAM" id="MobiDB-lite"/>
    </source>
</evidence>
<dbReference type="EMBL" id="LR824561">
    <property type="protein sequence ID" value="CAH1643847.1"/>
    <property type="molecule type" value="Genomic_DNA"/>
</dbReference>
<reference evidence="2" key="1">
    <citation type="submission" date="2022-02" db="EMBL/GenBank/DDBJ databases">
        <authorList>
            <person name="King R."/>
        </authorList>
    </citation>
    <scope>NUCLEOTIDE SEQUENCE</scope>
</reference>
<sequence length="126" mass="14538">MKLVENNVCIENYEEDQNDEDDHQNDEDDEDDDDCPPTIVKTKKDCPTKEDFCPSQDIDPCTLDKSSKKKRKKGKDDDDCEEEKTCANPITPKQRERLKREHLELCKAFKQPTCAQTAAKKSKDPC</sequence>
<protein>
    <submittedName>
        <fullName evidence="2">Uncharacterized protein</fullName>
    </submittedName>
</protein>
<evidence type="ECO:0000313" key="2">
    <source>
        <dbReference type="EMBL" id="CAH1643847.1"/>
    </source>
</evidence>
<feature type="compositionally biased region" description="Basic and acidic residues" evidence="1">
    <location>
        <begin position="42"/>
        <end position="52"/>
    </location>
</feature>
<proteinExistence type="predicted"/>
<keyword evidence="3" id="KW-1185">Reference proteome</keyword>
<feature type="region of interest" description="Disordered" evidence="1">
    <location>
        <begin position="1"/>
        <end position="86"/>
    </location>
</feature>
<dbReference type="AlphaFoldDB" id="A0A9P0N3Y0"/>
<gene>
    <name evidence="2" type="ORF">SPLIT_LOCUS9201</name>
</gene>
<organism evidence="2 3">
    <name type="scientific">Spodoptera littoralis</name>
    <name type="common">Egyptian cotton leafworm</name>
    <dbReference type="NCBI Taxonomy" id="7109"/>
    <lineage>
        <taxon>Eukaryota</taxon>
        <taxon>Metazoa</taxon>
        <taxon>Ecdysozoa</taxon>
        <taxon>Arthropoda</taxon>
        <taxon>Hexapoda</taxon>
        <taxon>Insecta</taxon>
        <taxon>Pterygota</taxon>
        <taxon>Neoptera</taxon>
        <taxon>Endopterygota</taxon>
        <taxon>Lepidoptera</taxon>
        <taxon>Glossata</taxon>
        <taxon>Ditrysia</taxon>
        <taxon>Noctuoidea</taxon>
        <taxon>Noctuidae</taxon>
        <taxon>Amphipyrinae</taxon>
        <taxon>Spodoptera</taxon>
    </lineage>
</organism>
<accession>A0A9P0N3Y0</accession>
<dbReference type="Proteomes" id="UP001153321">
    <property type="component" value="Chromosome 30"/>
</dbReference>